<proteinExistence type="predicted"/>
<evidence type="ECO:0000313" key="2">
    <source>
        <dbReference type="EMBL" id="PWJ75080.1"/>
    </source>
</evidence>
<dbReference type="CDD" id="cd00085">
    <property type="entry name" value="HNHc"/>
    <property type="match status" value="1"/>
</dbReference>
<organism evidence="2 3">
    <name type="scientific">Murimonas intestini</name>
    <dbReference type="NCBI Taxonomy" id="1337051"/>
    <lineage>
        <taxon>Bacteria</taxon>
        <taxon>Bacillati</taxon>
        <taxon>Bacillota</taxon>
        <taxon>Clostridia</taxon>
        <taxon>Lachnospirales</taxon>
        <taxon>Lachnospiraceae</taxon>
        <taxon>Murimonas</taxon>
    </lineage>
</organism>
<dbReference type="Gene3D" id="1.10.30.50">
    <property type="match status" value="1"/>
</dbReference>
<dbReference type="Pfam" id="PF13395">
    <property type="entry name" value="HNH_4"/>
    <property type="match status" value="1"/>
</dbReference>
<reference evidence="2 3" key="1">
    <citation type="submission" date="2018-05" db="EMBL/GenBank/DDBJ databases">
        <authorList>
            <person name="Goeker M."/>
            <person name="Huntemann M."/>
            <person name="Clum A."/>
            <person name="Pillay M."/>
            <person name="Palaniappan K."/>
            <person name="Varghese N."/>
            <person name="Mikhailova N."/>
            <person name="Stamatis D."/>
            <person name="Reddy T."/>
            <person name="Daum C."/>
            <person name="Shapiro N."/>
            <person name="Ivanova N."/>
            <person name="Kyrpides N."/>
            <person name="Woyke T."/>
        </authorList>
    </citation>
    <scope>NUCLEOTIDE SEQUENCE [LARGE SCALE GENOMIC DNA]</scope>
    <source>
        <strain evidence="2 3">DSM 26524</strain>
    </source>
</reference>
<keyword evidence="2" id="KW-0255">Endonuclease</keyword>
<name>A0AB73T3D8_9FIRM</name>
<dbReference type="RefSeq" id="WP_257497699.1">
    <property type="nucleotide sequence ID" value="NZ_JANKBI010000007.1"/>
</dbReference>
<gene>
    <name evidence="2" type="ORF">C7383_10787</name>
</gene>
<dbReference type="EMBL" id="QGGY01000007">
    <property type="protein sequence ID" value="PWJ75080.1"/>
    <property type="molecule type" value="Genomic_DNA"/>
</dbReference>
<dbReference type="AlphaFoldDB" id="A0AB73T3D8"/>
<evidence type="ECO:0000313" key="3">
    <source>
        <dbReference type="Proteomes" id="UP000245412"/>
    </source>
</evidence>
<dbReference type="InterPro" id="IPR003615">
    <property type="entry name" value="HNH_nuc"/>
</dbReference>
<keyword evidence="2" id="KW-0378">Hydrolase</keyword>
<keyword evidence="3" id="KW-1185">Reference proteome</keyword>
<accession>A0AB73T3D8</accession>
<evidence type="ECO:0000259" key="1">
    <source>
        <dbReference type="Pfam" id="PF13395"/>
    </source>
</evidence>
<protein>
    <submittedName>
        <fullName evidence="2">HNH endonuclease</fullName>
    </submittedName>
</protein>
<dbReference type="GO" id="GO:0004519">
    <property type="term" value="F:endonuclease activity"/>
    <property type="evidence" value="ECO:0007669"/>
    <property type="project" value="UniProtKB-KW"/>
</dbReference>
<dbReference type="Proteomes" id="UP000245412">
    <property type="component" value="Unassembled WGS sequence"/>
</dbReference>
<feature type="domain" description="HNH nuclease" evidence="1">
    <location>
        <begin position="244"/>
        <end position="287"/>
    </location>
</feature>
<comment type="caution">
    <text evidence="2">The sequence shown here is derived from an EMBL/GenBank/DDBJ whole genome shotgun (WGS) entry which is preliminary data.</text>
</comment>
<sequence>MNTSMRLPESEYLDINHFSRLFDNMSESYKIFWFQAIVELVLAGKDRMSYDELLNRMIVSAWYMVSEYHLNMGPSDTLEGLVNYIYKTSGLKSNEKPEKILAYLGQLEDGEFKNKKNVISYNVPYRLQAPFMPSMKGRAWALPKPKLAARINQEKRLIYYFLTIQGMQSEIRVQPEWINYITKNQEIIKGWIQFNLILYLQKRNPSVPGIASKLYPPQERKIERVKKYWKAIAAVSPLHDIYGDTELTQHNLSIDHFVPWSYVAHDELWNLHPTTRSINSSKSNNLPEWNAYFPKLCKIEYLGYCLSWQYEQVHKEFEKCLKEHVNNLDIQVKLYSKDLSKELFANRLEEVIYPVYHAAQEMGFGSWNLQQAQNGI</sequence>
<keyword evidence="2" id="KW-0540">Nuclease</keyword>